<dbReference type="Gene3D" id="3.30.40.10">
    <property type="entry name" value="Zinc/RING finger domain, C3HC4 (zinc finger)"/>
    <property type="match status" value="1"/>
</dbReference>
<evidence type="ECO:0000256" key="3">
    <source>
        <dbReference type="ARBA" id="ARBA00022833"/>
    </source>
</evidence>
<comment type="caution">
    <text evidence="7">The sequence shown here is derived from an EMBL/GenBank/DDBJ whole genome shotgun (WGS) entry which is preliminary data.</text>
</comment>
<dbReference type="PROSITE" id="PS50178">
    <property type="entry name" value="ZF_FYVE"/>
    <property type="match status" value="1"/>
</dbReference>
<evidence type="ECO:0000259" key="6">
    <source>
        <dbReference type="PROSITE" id="PS50178"/>
    </source>
</evidence>
<evidence type="ECO:0000256" key="4">
    <source>
        <dbReference type="PROSITE-ProRule" id="PRU00091"/>
    </source>
</evidence>
<sequence length="349" mass="41333">MALSLKESSSCSYIGSSEMCTGSSERIDSKNLYRTDKKCVRCQGKFGLSIKIYNKKYWCKFCRRGVCSNCSPQRVPNPETMKIDRICNECFQKVMAEHFKKEVDEEIGNYKKQKEELNFLLGQEIRNRAKISTKKKILEGILNELEKESERKDRDLRIKISKLRAKKDNIVGKMNGIVKKFHETQREREKKDKVIKDLELQSEEIKKQFKGPNELWMQMRELREKKIKLMKKCELTFNTGSAKENENYEDLVVIYKEAFEENQQLLEELSQLTAELEMKEQKIKNLQKKIAEISSISTFENQDDHEFKELKDKITQQHEVIEELKDQLNKKERIRDDLENRHCTVCTVF</sequence>
<dbReference type="CDD" id="cd00065">
    <property type="entry name" value="FYVE_like_SF"/>
    <property type="match status" value="1"/>
</dbReference>
<feature type="coiled-coil region" evidence="5">
    <location>
        <begin position="255"/>
        <end position="341"/>
    </location>
</feature>
<keyword evidence="1" id="KW-0479">Metal-binding</keyword>
<dbReference type="Pfam" id="PF01363">
    <property type="entry name" value="FYVE"/>
    <property type="match status" value="1"/>
</dbReference>
<dbReference type="AlphaFoldDB" id="A0A1R2CZE9"/>
<keyword evidence="5" id="KW-0175">Coiled coil</keyword>
<proteinExistence type="predicted"/>
<evidence type="ECO:0000313" key="8">
    <source>
        <dbReference type="Proteomes" id="UP000187209"/>
    </source>
</evidence>
<dbReference type="InterPro" id="IPR017455">
    <property type="entry name" value="Znf_FYVE-rel"/>
</dbReference>
<feature type="domain" description="FYVE-type" evidence="6">
    <location>
        <begin position="33"/>
        <end position="95"/>
    </location>
</feature>
<dbReference type="SUPFAM" id="SSF57903">
    <property type="entry name" value="FYVE/PHD zinc finger"/>
    <property type="match status" value="1"/>
</dbReference>
<keyword evidence="2 4" id="KW-0863">Zinc-finger</keyword>
<dbReference type="EMBL" id="MPUH01000027">
    <property type="protein sequence ID" value="OMJ94387.1"/>
    <property type="molecule type" value="Genomic_DNA"/>
</dbReference>
<dbReference type="Proteomes" id="UP000187209">
    <property type="component" value="Unassembled WGS sequence"/>
</dbReference>
<evidence type="ECO:0000256" key="2">
    <source>
        <dbReference type="ARBA" id="ARBA00022771"/>
    </source>
</evidence>
<keyword evidence="3" id="KW-0862">Zinc</keyword>
<dbReference type="GO" id="GO:0008270">
    <property type="term" value="F:zinc ion binding"/>
    <property type="evidence" value="ECO:0007669"/>
    <property type="project" value="UniProtKB-KW"/>
</dbReference>
<feature type="coiled-coil region" evidence="5">
    <location>
        <begin position="181"/>
        <end position="208"/>
    </location>
</feature>
<dbReference type="OrthoDB" id="324762at2759"/>
<dbReference type="InterPro" id="IPR013083">
    <property type="entry name" value="Znf_RING/FYVE/PHD"/>
</dbReference>
<dbReference type="InterPro" id="IPR000306">
    <property type="entry name" value="Znf_FYVE"/>
</dbReference>
<reference evidence="7 8" key="1">
    <citation type="submission" date="2016-11" db="EMBL/GenBank/DDBJ databases">
        <title>The macronuclear genome of Stentor coeruleus: a giant cell with tiny introns.</title>
        <authorList>
            <person name="Slabodnick M."/>
            <person name="Ruby J.G."/>
            <person name="Reiff S.B."/>
            <person name="Swart E.C."/>
            <person name="Gosai S."/>
            <person name="Prabakaran S."/>
            <person name="Witkowska E."/>
            <person name="Larue G.E."/>
            <person name="Fisher S."/>
            <person name="Freeman R.M."/>
            <person name="Gunawardena J."/>
            <person name="Chu W."/>
            <person name="Stover N.A."/>
            <person name="Gregory B.D."/>
            <person name="Nowacki M."/>
            <person name="Derisi J."/>
            <person name="Roy S.W."/>
            <person name="Marshall W.F."/>
            <person name="Sood P."/>
        </authorList>
    </citation>
    <scope>NUCLEOTIDE SEQUENCE [LARGE SCALE GENOMIC DNA]</scope>
    <source>
        <strain evidence="7">WM001</strain>
    </source>
</reference>
<evidence type="ECO:0000313" key="7">
    <source>
        <dbReference type="EMBL" id="OMJ94387.1"/>
    </source>
</evidence>
<name>A0A1R2CZE9_9CILI</name>
<feature type="coiled-coil region" evidence="5">
    <location>
        <begin position="96"/>
        <end position="155"/>
    </location>
</feature>
<accession>A0A1R2CZE9</accession>
<evidence type="ECO:0000256" key="1">
    <source>
        <dbReference type="ARBA" id="ARBA00022723"/>
    </source>
</evidence>
<evidence type="ECO:0000256" key="5">
    <source>
        <dbReference type="SAM" id="Coils"/>
    </source>
</evidence>
<gene>
    <name evidence="7" type="ORF">SteCoe_2435</name>
</gene>
<keyword evidence="8" id="KW-1185">Reference proteome</keyword>
<organism evidence="7 8">
    <name type="scientific">Stentor coeruleus</name>
    <dbReference type="NCBI Taxonomy" id="5963"/>
    <lineage>
        <taxon>Eukaryota</taxon>
        <taxon>Sar</taxon>
        <taxon>Alveolata</taxon>
        <taxon>Ciliophora</taxon>
        <taxon>Postciliodesmatophora</taxon>
        <taxon>Heterotrichea</taxon>
        <taxon>Heterotrichida</taxon>
        <taxon>Stentoridae</taxon>
        <taxon>Stentor</taxon>
    </lineage>
</organism>
<dbReference type="InterPro" id="IPR011011">
    <property type="entry name" value="Znf_FYVE_PHD"/>
</dbReference>
<protein>
    <recommendedName>
        <fullName evidence="6">FYVE-type domain-containing protein</fullName>
    </recommendedName>
</protein>